<evidence type="ECO:0000313" key="2">
    <source>
        <dbReference type="Proteomes" id="UP000292110"/>
    </source>
</evidence>
<organism evidence="1 2">
    <name type="scientific">Acinetobacter halotolerans</name>
    <dbReference type="NCBI Taxonomy" id="1752076"/>
    <lineage>
        <taxon>Bacteria</taxon>
        <taxon>Pseudomonadati</taxon>
        <taxon>Pseudomonadota</taxon>
        <taxon>Gammaproteobacteria</taxon>
        <taxon>Moraxellales</taxon>
        <taxon>Moraxellaceae</taxon>
        <taxon>Acinetobacter</taxon>
    </lineage>
</organism>
<keyword evidence="2" id="KW-1185">Reference proteome</keyword>
<dbReference type="AlphaFoldDB" id="A0A4Q6XCG6"/>
<evidence type="ECO:0000313" key="1">
    <source>
        <dbReference type="EMBL" id="RZF56758.1"/>
    </source>
</evidence>
<sequence>MKNIYILIFISTLIACSDKSQDKIQDGLNNEQKVMHTEVHEQPPSVASEALAVDETKEGTDKIVTTEKTDQTAQISCFNKNITEWYGFDEASAEPKCEAIKNFKLPSYKCDVSKNAFGDDKDAILVENQNQRIFVYSNSKYCNEMLDIRNSNAP</sequence>
<proteinExistence type="predicted"/>
<gene>
    <name evidence="1" type="ORF">EXE30_00415</name>
</gene>
<dbReference type="RefSeq" id="WP_130160725.1">
    <property type="nucleotide sequence ID" value="NZ_SGIM01000001.1"/>
</dbReference>
<reference evidence="1 2" key="1">
    <citation type="submission" date="2019-02" db="EMBL/GenBank/DDBJ databases">
        <title>The draft genome of Acinetobacter halotolerans strain JCM 31009.</title>
        <authorList>
            <person name="Qin J."/>
            <person name="Feng Y."/>
            <person name="Nemec A."/>
            <person name="Zong Z."/>
        </authorList>
    </citation>
    <scope>NUCLEOTIDE SEQUENCE [LARGE SCALE GENOMIC DNA]</scope>
    <source>
        <strain evidence="1 2">JCM 31009</strain>
    </source>
</reference>
<comment type="caution">
    <text evidence="1">The sequence shown here is derived from an EMBL/GenBank/DDBJ whole genome shotgun (WGS) entry which is preliminary data.</text>
</comment>
<dbReference type="EMBL" id="SGIM01000001">
    <property type="protein sequence ID" value="RZF56758.1"/>
    <property type="molecule type" value="Genomic_DNA"/>
</dbReference>
<accession>A0A4Q6XCG6</accession>
<dbReference type="PROSITE" id="PS51257">
    <property type="entry name" value="PROKAR_LIPOPROTEIN"/>
    <property type="match status" value="1"/>
</dbReference>
<protein>
    <recommendedName>
        <fullName evidence="3">Lipoprotein</fullName>
    </recommendedName>
</protein>
<name>A0A4Q6XCG6_9GAMM</name>
<dbReference type="Proteomes" id="UP000292110">
    <property type="component" value="Unassembled WGS sequence"/>
</dbReference>
<evidence type="ECO:0008006" key="3">
    <source>
        <dbReference type="Google" id="ProtNLM"/>
    </source>
</evidence>